<dbReference type="GO" id="GO:0006261">
    <property type="term" value="P:DNA-templated DNA replication"/>
    <property type="evidence" value="ECO:0007669"/>
    <property type="project" value="TreeGrafter"/>
</dbReference>
<evidence type="ECO:0000256" key="7">
    <source>
        <dbReference type="ARBA" id="ARBA00034754"/>
    </source>
</evidence>
<dbReference type="Pfam" id="PF06144">
    <property type="entry name" value="DNA_pol3_delta"/>
    <property type="match status" value="1"/>
</dbReference>
<dbReference type="PANTHER" id="PTHR34388:SF1">
    <property type="entry name" value="DNA POLYMERASE III SUBUNIT DELTA"/>
    <property type="match status" value="1"/>
</dbReference>
<keyword evidence="4" id="KW-0548">Nucleotidyltransferase</keyword>
<dbReference type="GO" id="GO:0009360">
    <property type="term" value="C:DNA polymerase III complex"/>
    <property type="evidence" value="ECO:0007669"/>
    <property type="project" value="InterPro"/>
</dbReference>
<keyword evidence="5" id="KW-0235">DNA replication</keyword>
<keyword evidence="6" id="KW-0239">DNA-directed DNA polymerase</keyword>
<dbReference type="NCBIfam" id="TIGR01128">
    <property type="entry name" value="holA"/>
    <property type="match status" value="1"/>
</dbReference>
<dbReference type="SUPFAM" id="SSF48019">
    <property type="entry name" value="post-AAA+ oligomerization domain-like"/>
    <property type="match status" value="1"/>
</dbReference>
<reference evidence="11 12" key="1">
    <citation type="journal article" date="2015" name="Genome Announc.">
        <title>Expanding the biotechnology potential of lactobacilli through comparative genomics of 213 strains and associated genera.</title>
        <authorList>
            <person name="Sun Z."/>
            <person name="Harris H.M."/>
            <person name="McCann A."/>
            <person name="Guo C."/>
            <person name="Argimon S."/>
            <person name="Zhang W."/>
            <person name="Yang X."/>
            <person name="Jeffery I.B."/>
            <person name="Cooney J.C."/>
            <person name="Kagawa T.F."/>
            <person name="Liu W."/>
            <person name="Song Y."/>
            <person name="Salvetti E."/>
            <person name="Wrobel A."/>
            <person name="Rasinkangas P."/>
            <person name="Parkhill J."/>
            <person name="Rea M.C."/>
            <person name="O'Sullivan O."/>
            <person name="Ritari J."/>
            <person name="Douillard F.P."/>
            <person name="Paul Ross R."/>
            <person name="Yang R."/>
            <person name="Briner A.E."/>
            <person name="Felis G.E."/>
            <person name="de Vos W.M."/>
            <person name="Barrangou R."/>
            <person name="Klaenhammer T.R."/>
            <person name="Caufield P.W."/>
            <person name="Cui Y."/>
            <person name="Zhang H."/>
            <person name="O'Toole P.W."/>
        </authorList>
    </citation>
    <scope>NUCLEOTIDE SEQUENCE [LARGE SCALE GENOMIC DNA]</scope>
    <source>
        <strain evidence="11 12">DSM 19972</strain>
    </source>
</reference>
<evidence type="ECO:0000259" key="10">
    <source>
        <dbReference type="Pfam" id="PF21694"/>
    </source>
</evidence>
<evidence type="ECO:0000256" key="2">
    <source>
        <dbReference type="ARBA" id="ARBA00017703"/>
    </source>
</evidence>
<sequence>MKVNELLQNIKQKKLEKIYVILGREEYTARKLLQAFKAAVPEDQQAVNVGEYDMETTSITDAVEDALSAPFFGERRVVIIKRPYFLTGENKKRKLEQFTDSLISYLEHPEPTSTVVFWAPYPKLDERKKITKKLLKRAIVVDNDFLDERNTKLYLKQKLNRAGYTIEKDALALFLKRTESQLSLIMNELPKLFLLARTTKNITLEMIDRMVAQTLEQNVFDLSTVVLNGNVQKAVLMYHDLLEQHEEPLKLNAILVSQVRLLLQVSILQQNGYTQGSIAGVLRAHPYRVKLALQKSRQTKQKELRDTYLGLIQLEEKMKSTQQDPQQLFELFMLGYFTKRTVG</sequence>
<evidence type="ECO:0000259" key="9">
    <source>
        <dbReference type="Pfam" id="PF06144"/>
    </source>
</evidence>
<dbReference type="RefSeq" id="WP_057896589.1">
    <property type="nucleotide sequence ID" value="NZ_AZEH01000039.1"/>
</dbReference>
<dbReference type="STRING" id="1423777.FD46_GL001765"/>
<dbReference type="InterPro" id="IPR048466">
    <property type="entry name" value="DNA_pol3_delta-like_C"/>
</dbReference>
<dbReference type="PATRIC" id="fig|1423777.3.peg.1819"/>
<evidence type="ECO:0000313" key="12">
    <source>
        <dbReference type="Proteomes" id="UP000051686"/>
    </source>
</evidence>
<dbReference type="Gene3D" id="1.10.8.60">
    <property type="match status" value="1"/>
</dbReference>
<dbReference type="GO" id="GO:0003887">
    <property type="term" value="F:DNA-directed DNA polymerase activity"/>
    <property type="evidence" value="ECO:0007669"/>
    <property type="project" value="UniProtKB-KW"/>
</dbReference>
<protein>
    <recommendedName>
        <fullName evidence="2">DNA polymerase III subunit delta</fullName>
        <ecNumber evidence="1">2.7.7.7</ecNumber>
    </recommendedName>
</protein>
<evidence type="ECO:0000256" key="4">
    <source>
        <dbReference type="ARBA" id="ARBA00022695"/>
    </source>
</evidence>
<dbReference type="OrthoDB" id="9775929at2"/>
<proteinExistence type="inferred from homology"/>
<evidence type="ECO:0000256" key="8">
    <source>
        <dbReference type="ARBA" id="ARBA00049244"/>
    </source>
</evidence>
<evidence type="ECO:0000313" key="11">
    <source>
        <dbReference type="EMBL" id="KRL04632.1"/>
    </source>
</evidence>
<dbReference type="InterPro" id="IPR005790">
    <property type="entry name" value="DNA_polIII_delta"/>
</dbReference>
<feature type="domain" description="DNA polymerase III delta N-terminal" evidence="9">
    <location>
        <begin position="19"/>
        <end position="142"/>
    </location>
</feature>
<dbReference type="InterPro" id="IPR010372">
    <property type="entry name" value="DNA_pol3_delta_N"/>
</dbReference>
<dbReference type="Pfam" id="PF21694">
    <property type="entry name" value="DNA_pol3_delta_C"/>
    <property type="match status" value="1"/>
</dbReference>
<dbReference type="Proteomes" id="UP000051686">
    <property type="component" value="Unassembled WGS sequence"/>
</dbReference>
<keyword evidence="12" id="KW-1185">Reference proteome</keyword>
<dbReference type="SUPFAM" id="SSF52540">
    <property type="entry name" value="P-loop containing nucleoside triphosphate hydrolases"/>
    <property type="match status" value="1"/>
</dbReference>
<keyword evidence="3" id="KW-0808">Transferase</keyword>
<dbReference type="InterPro" id="IPR008921">
    <property type="entry name" value="DNA_pol3_clamp-load_cplx_C"/>
</dbReference>
<dbReference type="AlphaFoldDB" id="A0A0R1MKZ2"/>
<evidence type="ECO:0000256" key="3">
    <source>
        <dbReference type="ARBA" id="ARBA00022679"/>
    </source>
</evidence>
<accession>A0A0R1MKZ2</accession>
<evidence type="ECO:0000256" key="5">
    <source>
        <dbReference type="ARBA" id="ARBA00022705"/>
    </source>
</evidence>
<comment type="similarity">
    <text evidence="7">Belongs to the DNA polymerase HolA subunit family.</text>
</comment>
<name>A0A0R1MKZ2_9LACO</name>
<evidence type="ECO:0000256" key="1">
    <source>
        <dbReference type="ARBA" id="ARBA00012417"/>
    </source>
</evidence>
<evidence type="ECO:0000256" key="6">
    <source>
        <dbReference type="ARBA" id="ARBA00022932"/>
    </source>
</evidence>
<feature type="domain" description="DNA polymerase III delta subunit-like C-terminal" evidence="10">
    <location>
        <begin position="216"/>
        <end position="335"/>
    </location>
</feature>
<dbReference type="Gene3D" id="3.40.50.300">
    <property type="entry name" value="P-loop containing nucleotide triphosphate hydrolases"/>
    <property type="match status" value="1"/>
</dbReference>
<dbReference type="EMBL" id="AZEH01000039">
    <property type="protein sequence ID" value="KRL04632.1"/>
    <property type="molecule type" value="Genomic_DNA"/>
</dbReference>
<dbReference type="EC" id="2.7.7.7" evidence="1"/>
<dbReference type="GO" id="GO:0003677">
    <property type="term" value="F:DNA binding"/>
    <property type="evidence" value="ECO:0007669"/>
    <property type="project" value="InterPro"/>
</dbReference>
<dbReference type="Gene3D" id="1.20.272.10">
    <property type="match status" value="1"/>
</dbReference>
<dbReference type="InterPro" id="IPR027417">
    <property type="entry name" value="P-loop_NTPase"/>
</dbReference>
<dbReference type="PANTHER" id="PTHR34388">
    <property type="entry name" value="DNA POLYMERASE III SUBUNIT DELTA"/>
    <property type="match status" value="1"/>
</dbReference>
<comment type="catalytic activity">
    <reaction evidence="8">
        <text>DNA(n) + a 2'-deoxyribonucleoside 5'-triphosphate = DNA(n+1) + diphosphate</text>
        <dbReference type="Rhea" id="RHEA:22508"/>
        <dbReference type="Rhea" id="RHEA-COMP:17339"/>
        <dbReference type="Rhea" id="RHEA-COMP:17340"/>
        <dbReference type="ChEBI" id="CHEBI:33019"/>
        <dbReference type="ChEBI" id="CHEBI:61560"/>
        <dbReference type="ChEBI" id="CHEBI:173112"/>
        <dbReference type="EC" id="2.7.7.7"/>
    </reaction>
</comment>
<organism evidence="11 12">
    <name type="scientific">Liquorilactobacillus oeni DSM 19972</name>
    <dbReference type="NCBI Taxonomy" id="1423777"/>
    <lineage>
        <taxon>Bacteria</taxon>
        <taxon>Bacillati</taxon>
        <taxon>Bacillota</taxon>
        <taxon>Bacilli</taxon>
        <taxon>Lactobacillales</taxon>
        <taxon>Lactobacillaceae</taxon>
        <taxon>Liquorilactobacillus</taxon>
    </lineage>
</organism>
<gene>
    <name evidence="11" type="ORF">FD46_GL001765</name>
</gene>
<comment type="caution">
    <text evidence="11">The sequence shown here is derived from an EMBL/GenBank/DDBJ whole genome shotgun (WGS) entry which is preliminary data.</text>
</comment>